<dbReference type="FunFam" id="2.60.120.200:FF:000259">
    <property type="entry name" value="Chromosome 9, whole genome shotgun sequence"/>
    <property type="match status" value="1"/>
</dbReference>
<evidence type="ECO:0000313" key="13">
    <source>
        <dbReference type="Proteomes" id="UP000310158"/>
    </source>
</evidence>
<feature type="domain" description="GH16" evidence="11">
    <location>
        <begin position="222"/>
        <end position="584"/>
    </location>
</feature>
<dbReference type="Gene3D" id="2.60.120.200">
    <property type="match status" value="2"/>
</dbReference>
<feature type="compositionally biased region" description="Basic and acidic residues" evidence="9">
    <location>
        <begin position="126"/>
        <end position="141"/>
    </location>
</feature>
<dbReference type="Pfam" id="PF03935">
    <property type="entry name" value="SKN1_KRE6_Sbg1"/>
    <property type="match status" value="1"/>
</dbReference>
<feature type="region of interest" description="Disordered" evidence="9">
    <location>
        <begin position="116"/>
        <end position="141"/>
    </location>
</feature>
<gene>
    <name evidence="12" type="ORF">EW146_g6836</name>
</gene>
<evidence type="ECO:0000256" key="9">
    <source>
        <dbReference type="SAM" id="MobiDB-lite"/>
    </source>
</evidence>
<keyword evidence="4" id="KW-0735">Signal-anchor</keyword>
<evidence type="ECO:0000259" key="11">
    <source>
        <dbReference type="PROSITE" id="PS51762"/>
    </source>
</evidence>
<organism evidence="12 13">
    <name type="scientific">Bondarzewia mesenterica</name>
    <dbReference type="NCBI Taxonomy" id="1095465"/>
    <lineage>
        <taxon>Eukaryota</taxon>
        <taxon>Fungi</taxon>
        <taxon>Dikarya</taxon>
        <taxon>Basidiomycota</taxon>
        <taxon>Agaricomycotina</taxon>
        <taxon>Agaricomycetes</taxon>
        <taxon>Russulales</taxon>
        <taxon>Bondarzewiaceae</taxon>
        <taxon>Bondarzewia</taxon>
    </lineage>
</organism>
<name>A0A4S4LN76_9AGAM</name>
<evidence type="ECO:0000256" key="2">
    <source>
        <dbReference type="ARBA" id="ARBA00010962"/>
    </source>
</evidence>
<dbReference type="InterPro" id="IPR000757">
    <property type="entry name" value="Beta-glucanase-like"/>
</dbReference>
<comment type="similarity">
    <text evidence="2">Belongs to the SKN1/KRE6 family.</text>
</comment>
<dbReference type="PROSITE" id="PS51762">
    <property type="entry name" value="GH16_2"/>
    <property type="match status" value="1"/>
</dbReference>
<dbReference type="OrthoDB" id="412647at2759"/>
<keyword evidence="8" id="KW-0961">Cell wall biogenesis/degradation</keyword>
<sequence>MFSGYSVPPPKFQPKHHRDHAPSSLHPLPPSTTTPIRPNPQNRRRDNVRAALSQAPLSVRKLGSSSSVRDPFKIGSTAPFTDAFDQRSRNPYDVNGRSTSISKKFSLPADPAFWGGNLRFNDPEPDDHIHNPDPRRDRKNDKGGTIFTCRGIANLSCLFILLSGIVTLFAGYPIATYVLKHRQSTLGAFNAGGTNSSGQVPSIPGNRGRIDADTPIYALTRPSFTNPSVTLELIFSDEFNTDGRSFYPGDDPYWEAVDLHYWQTSNMEWYDPAAVTTKDGALEITLSEKQTHGLDYQGGMVTTWNKFCFTGGLIEASVTLPGVSNVVGLWPAVWTMGNLGRAGHGASLQGMWPYTYDSCDVGTVANQTHKGSPVAATENGVLSYLPGQRLSRCTCAGEVHPGPKHSDGTYVGRSAPEIDMFEAQITDKMGSVSQSAQFAPFNAAYEWANTTDNYNIPNSAVTIMNPYKGGVYQQAVSGVTRTDQNCYQLGTGCFSVYGMEYKPGFDNAYITWITDNKTAWTLQEAGMAADSRVEIAARPIPQEPMYILANLGMSTAFGKVDTQHLTFPAVMRIDYVRVYQRGDSLNYGCDPDGFPTTAYIDQFIEAYTNPNLTTWTDDYGQPFPKNSFLGQC</sequence>
<evidence type="ECO:0000256" key="8">
    <source>
        <dbReference type="ARBA" id="ARBA00023316"/>
    </source>
</evidence>
<accession>A0A4S4LN76</accession>
<keyword evidence="13" id="KW-1185">Reference proteome</keyword>
<reference evidence="12 13" key="1">
    <citation type="submission" date="2019-02" db="EMBL/GenBank/DDBJ databases">
        <title>Genome sequencing of the rare red list fungi Bondarzewia mesenterica.</title>
        <authorList>
            <person name="Buettner E."/>
            <person name="Kellner H."/>
        </authorList>
    </citation>
    <scope>NUCLEOTIDE SEQUENCE [LARGE SCALE GENOMIC DNA]</scope>
    <source>
        <strain evidence="12 13">DSM 108281</strain>
    </source>
</reference>
<evidence type="ECO:0000256" key="5">
    <source>
        <dbReference type="ARBA" id="ARBA00022989"/>
    </source>
</evidence>
<feature type="region of interest" description="Disordered" evidence="9">
    <location>
        <begin position="1"/>
        <end position="71"/>
    </location>
</feature>
<dbReference type="Proteomes" id="UP000310158">
    <property type="component" value="Unassembled WGS sequence"/>
</dbReference>
<dbReference type="PANTHER" id="PTHR31361:SF1">
    <property type="entry name" value="BETA-GLUCAN SYNTHESIS-ASSOCIATED PROTEIN KRE6-RELATED"/>
    <property type="match status" value="1"/>
</dbReference>
<dbReference type="GO" id="GO:0005789">
    <property type="term" value="C:endoplasmic reticulum membrane"/>
    <property type="evidence" value="ECO:0007669"/>
    <property type="project" value="TreeGrafter"/>
</dbReference>
<evidence type="ECO:0000313" key="12">
    <source>
        <dbReference type="EMBL" id="THH13367.1"/>
    </source>
</evidence>
<evidence type="ECO:0000256" key="3">
    <source>
        <dbReference type="ARBA" id="ARBA00022692"/>
    </source>
</evidence>
<dbReference type="CDD" id="cd02180">
    <property type="entry name" value="GH16_fungal_KRE6_glucanase"/>
    <property type="match status" value="1"/>
</dbReference>
<comment type="subcellular location">
    <subcellularLocation>
        <location evidence="1">Membrane</location>
        <topology evidence="1">Single-pass type II membrane protein</topology>
    </subcellularLocation>
</comment>
<protein>
    <recommendedName>
        <fullName evidence="11">GH16 domain-containing protein</fullName>
    </recommendedName>
</protein>
<comment type="caution">
    <text evidence="12">The sequence shown here is derived from an EMBL/GenBank/DDBJ whole genome shotgun (WGS) entry which is preliminary data.</text>
</comment>
<dbReference type="GO" id="GO:0005886">
    <property type="term" value="C:plasma membrane"/>
    <property type="evidence" value="ECO:0007669"/>
    <property type="project" value="TreeGrafter"/>
</dbReference>
<dbReference type="AlphaFoldDB" id="A0A4S4LN76"/>
<feature type="transmembrane region" description="Helical" evidence="10">
    <location>
        <begin position="158"/>
        <end position="179"/>
    </location>
</feature>
<evidence type="ECO:0000256" key="6">
    <source>
        <dbReference type="ARBA" id="ARBA00023136"/>
    </source>
</evidence>
<evidence type="ECO:0000256" key="1">
    <source>
        <dbReference type="ARBA" id="ARBA00004606"/>
    </source>
</evidence>
<keyword evidence="7" id="KW-0325">Glycoprotein</keyword>
<dbReference type="GO" id="GO:0031505">
    <property type="term" value="P:fungal-type cell wall organization"/>
    <property type="evidence" value="ECO:0007669"/>
    <property type="project" value="TreeGrafter"/>
</dbReference>
<evidence type="ECO:0000256" key="10">
    <source>
        <dbReference type="SAM" id="Phobius"/>
    </source>
</evidence>
<dbReference type="InterPro" id="IPR005629">
    <property type="entry name" value="Skn1/Kre6/Sbg1"/>
</dbReference>
<keyword evidence="6 10" id="KW-0472">Membrane</keyword>
<dbReference type="InterPro" id="IPR013320">
    <property type="entry name" value="ConA-like_dom_sf"/>
</dbReference>
<dbReference type="PANTHER" id="PTHR31361">
    <property type="entry name" value="BETA-GLUCAN SYNTHESIS-ASSOCIATED PROTEIN KRE6-RELATED"/>
    <property type="match status" value="1"/>
</dbReference>
<keyword evidence="5 10" id="KW-1133">Transmembrane helix</keyword>
<dbReference type="EMBL" id="SGPL01000360">
    <property type="protein sequence ID" value="THH13367.1"/>
    <property type="molecule type" value="Genomic_DNA"/>
</dbReference>
<proteinExistence type="inferred from homology"/>
<evidence type="ECO:0000256" key="4">
    <source>
        <dbReference type="ARBA" id="ARBA00022968"/>
    </source>
</evidence>
<dbReference type="GO" id="GO:0015926">
    <property type="term" value="F:glucosidase activity"/>
    <property type="evidence" value="ECO:0007669"/>
    <property type="project" value="TreeGrafter"/>
</dbReference>
<evidence type="ECO:0000256" key="7">
    <source>
        <dbReference type="ARBA" id="ARBA00023180"/>
    </source>
</evidence>
<dbReference type="GO" id="GO:0006078">
    <property type="term" value="P:(1-&gt;6)-beta-D-glucan biosynthetic process"/>
    <property type="evidence" value="ECO:0007669"/>
    <property type="project" value="TreeGrafter"/>
</dbReference>
<keyword evidence="3 10" id="KW-0812">Transmembrane</keyword>
<dbReference type="SUPFAM" id="SSF49899">
    <property type="entry name" value="Concanavalin A-like lectins/glucanases"/>
    <property type="match status" value="1"/>
</dbReference>